<name>A0A9W8IYG7_9AGAR</name>
<evidence type="ECO:0000313" key="2">
    <source>
        <dbReference type="Proteomes" id="UP001140091"/>
    </source>
</evidence>
<feature type="non-terminal residue" evidence="1">
    <location>
        <position position="164"/>
    </location>
</feature>
<gene>
    <name evidence="1" type="ORF">H1R20_g15843</name>
</gene>
<dbReference type="Proteomes" id="UP001140091">
    <property type="component" value="Unassembled WGS sequence"/>
</dbReference>
<sequence length="164" mass="18169">MPLSRLPFPSFSLILTAANGDPLLLMQDFNPAPTNIEVSLHLPQLSGIVTAPTLLQPADDDPLMHTVDTRFQGQLAYQARYATEGGKSGDESDGNQSETGTVYEPCPVGFAHEPHAFGESGHTRRRRRPTRCRSPSLLNRLNMKFSAFWRNLRCLGASILCRNF</sequence>
<dbReference type="AlphaFoldDB" id="A0A9W8IYG7"/>
<evidence type="ECO:0000313" key="1">
    <source>
        <dbReference type="EMBL" id="KAJ2921250.1"/>
    </source>
</evidence>
<proteinExistence type="predicted"/>
<dbReference type="OrthoDB" id="2985477at2759"/>
<reference evidence="1" key="1">
    <citation type="submission" date="2022-06" db="EMBL/GenBank/DDBJ databases">
        <title>Genome Sequence of Candolleomyces eurysporus.</title>
        <authorList>
            <person name="Buettner E."/>
        </authorList>
    </citation>
    <scope>NUCLEOTIDE SEQUENCE</scope>
    <source>
        <strain evidence="1">VTCC 930004</strain>
    </source>
</reference>
<accession>A0A9W8IYG7</accession>
<protein>
    <submittedName>
        <fullName evidence="1">Uncharacterized protein</fullName>
    </submittedName>
</protein>
<organism evidence="1 2">
    <name type="scientific">Candolleomyces eurysporus</name>
    <dbReference type="NCBI Taxonomy" id="2828524"/>
    <lineage>
        <taxon>Eukaryota</taxon>
        <taxon>Fungi</taxon>
        <taxon>Dikarya</taxon>
        <taxon>Basidiomycota</taxon>
        <taxon>Agaricomycotina</taxon>
        <taxon>Agaricomycetes</taxon>
        <taxon>Agaricomycetidae</taxon>
        <taxon>Agaricales</taxon>
        <taxon>Agaricineae</taxon>
        <taxon>Psathyrellaceae</taxon>
        <taxon>Candolleomyces</taxon>
    </lineage>
</organism>
<comment type="caution">
    <text evidence="1">The sequence shown here is derived from an EMBL/GenBank/DDBJ whole genome shotgun (WGS) entry which is preliminary data.</text>
</comment>
<keyword evidence="2" id="KW-1185">Reference proteome</keyword>
<dbReference type="EMBL" id="JANBPK010001641">
    <property type="protein sequence ID" value="KAJ2921250.1"/>
    <property type="molecule type" value="Genomic_DNA"/>
</dbReference>